<dbReference type="EMBL" id="JAACXV010017374">
    <property type="protein sequence ID" value="KAF7264367.1"/>
    <property type="molecule type" value="Genomic_DNA"/>
</dbReference>
<feature type="non-terminal residue" evidence="1">
    <location>
        <position position="90"/>
    </location>
</feature>
<evidence type="ECO:0000313" key="1">
    <source>
        <dbReference type="EMBL" id="KAF7264366.1"/>
    </source>
</evidence>
<dbReference type="Proteomes" id="UP000625711">
    <property type="component" value="Unassembled WGS sequence"/>
</dbReference>
<reference evidence="1" key="1">
    <citation type="submission" date="2020-08" db="EMBL/GenBank/DDBJ databases">
        <title>Genome sequencing and assembly of the red palm weevil Rhynchophorus ferrugineus.</title>
        <authorList>
            <person name="Dias G.B."/>
            <person name="Bergman C.M."/>
            <person name="Manee M."/>
        </authorList>
    </citation>
    <scope>NUCLEOTIDE SEQUENCE</scope>
    <source>
        <strain evidence="1">AA-2017</strain>
        <tissue evidence="1">Whole larva</tissue>
    </source>
</reference>
<organism evidence="1 3">
    <name type="scientific">Rhynchophorus ferrugineus</name>
    <name type="common">Red palm weevil</name>
    <name type="synonym">Curculio ferrugineus</name>
    <dbReference type="NCBI Taxonomy" id="354439"/>
    <lineage>
        <taxon>Eukaryota</taxon>
        <taxon>Metazoa</taxon>
        <taxon>Ecdysozoa</taxon>
        <taxon>Arthropoda</taxon>
        <taxon>Hexapoda</taxon>
        <taxon>Insecta</taxon>
        <taxon>Pterygota</taxon>
        <taxon>Neoptera</taxon>
        <taxon>Endopterygota</taxon>
        <taxon>Coleoptera</taxon>
        <taxon>Polyphaga</taxon>
        <taxon>Cucujiformia</taxon>
        <taxon>Curculionidae</taxon>
        <taxon>Dryophthorinae</taxon>
        <taxon>Rhynchophorus</taxon>
    </lineage>
</organism>
<keyword evidence="3" id="KW-1185">Reference proteome</keyword>
<evidence type="ECO:0000313" key="3">
    <source>
        <dbReference type="Proteomes" id="UP000625711"/>
    </source>
</evidence>
<dbReference type="AlphaFoldDB" id="A0A834HR93"/>
<proteinExistence type="predicted"/>
<sequence>PRGQFKFARRAFCEDADRKGLHGECRPLRRPQDISSSDYDGISDQKDTLGYTGGLCRLKLVNCVCFAGHVQLDIRRVVRFNLDLDIVVML</sequence>
<name>A0A834HR93_RHYFE</name>
<protein>
    <submittedName>
        <fullName evidence="1">Uncharacterized protein</fullName>
    </submittedName>
</protein>
<evidence type="ECO:0000313" key="2">
    <source>
        <dbReference type="EMBL" id="KAF7264367.1"/>
    </source>
</evidence>
<dbReference type="EMBL" id="JAACXV010017375">
    <property type="protein sequence ID" value="KAF7264366.1"/>
    <property type="molecule type" value="Genomic_DNA"/>
</dbReference>
<gene>
    <name evidence="2" type="ORF">GWI33_023382</name>
    <name evidence="1" type="ORF">GWI33_023383</name>
</gene>
<accession>A0A834HR93</accession>
<comment type="caution">
    <text evidence="1">The sequence shown here is derived from an EMBL/GenBank/DDBJ whole genome shotgun (WGS) entry which is preliminary data.</text>
</comment>